<feature type="region of interest" description="Disordered" evidence="1">
    <location>
        <begin position="1"/>
        <end position="36"/>
    </location>
</feature>
<keyword evidence="3" id="KW-1185">Reference proteome</keyword>
<evidence type="ECO:0000313" key="2">
    <source>
        <dbReference type="EMBL" id="WMX45731.1"/>
    </source>
</evidence>
<feature type="compositionally biased region" description="Low complexity" evidence="1">
    <location>
        <begin position="1"/>
        <end position="12"/>
    </location>
</feature>
<proteinExistence type="predicted"/>
<accession>A0ABY9RU73</accession>
<name>A0ABY9RU73_9ACTN</name>
<protein>
    <submittedName>
        <fullName evidence="2">Uncharacterized protein</fullName>
    </submittedName>
</protein>
<sequence>MSPTAADAAAGAGTPGPDPELELVGERAESGAPPGPTTVLRLLGALPPRWRCRPVAEEQRVTLRIRTPASTPEEARARLTQVLADPALRGWHWRWHRRC</sequence>
<dbReference type="RefSeq" id="WP_309548626.1">
    <property type="nucleotide sequence ID" value="NZ_CP133762.1"/>
</dbReference>
<evidence type="ECO:0000313" key="3">
    <source>
        <dbReference type="Proteomes" id="UP001250858"/>
    </source>
</evidence>
<gene>
    <name evidence="2" type="ORF">RGF97_13925</name>
</gene>
<dbReference type="Proteomes" id="UP001250858">
    <property type="component" value="Chromosome"/>
</dbReference>
<evidence type="ECO:0000256" key="1">
    <source>
        <dbReference type="SAM" id="MobiDB-lite"/>
    </source>
</evidence>
<dbReference type="EMBL" id="CP133762">
    <property type="protein sequence ID" value="WMX45731.1"/>
    <property type="molecule type" value="Genomic_DNA"/>
</dbReference>
<organism evidence="2 3">
    <name type="scientific">Streptomyces roseicoloratus</name>
    <dbReference type="NCBI Taxonomy" id="2508722"/>
    <lineage>
        <taxon>Bacteria</taxon>
        <taxon>Bacillati</taxon>
        <taxon>Actinomycetota</taxon>
        <taxon>Actinomycetes</taxon>
        <taxon>Kitasatosporales</taxon>
        <taxon>Streptomycetaceae</taxon>
        <taxon>Streptomyces</taxon>
    </lineage>
</organism>
<reference evidence="2 3" key="1">
    <citation type="submission" date="2023-09" db="EMBL/GenBank/DDBJ databases">
        <title>Complete genome of Streptomyces roseicoloratus T14.</title>
        <authorList>
            <person name="Bashizi T."/>
            <person name="Kim M.-J."/>
            <person name="Lee G."/>
            <person name="Tagele S.B."/>
            <person name="Shin J.-H."/>
        </authorList>
    </citation>
    <scope>NUCLEOTIDE SEQUENCE [LARGE SCALE GENOMIC DNA]</scope>
    <source>
        <strain evidence="2 3">T14</strain>
    </source>
</reference>